<comment type="caution">
    <text evidence="5">The sequence shown here is derived from an EMBL/GenBank/DDBJ whole genome shotgun (WGS) entry which is preliminary data.</text>
</comment>
<organism evidence="5 6">
    <name type="scientific">Butyricicoccus porcorum</name>
    <dbReference type="NCBI Taxonomy" id="1945634"/>
    <lineage>
        <taxon>Bacteria</taxon>
        <taxon>Bacillati</taxon>
        <taxon>Bacillota</taxon>
        <taxon>Clostridia</taxon>
        <taxon>Eubacteriales</taxon>
        <taxon>Butyricicoccaceae</taxon>
        <taxon>Butyricicoccus</taxon>
    </lineage>
</organism>
<proteinExistence type="inferred from homology"/>
<dbReference type="SUPFAM" id="SSF53822">
    <property type="entry name" value="Periplasmic binding protein-like I"/>
    <property type="match status" value="1"/>
</dbReference>
<dbReference type="Gene3D" id="3.40.50.2300">
    <property type="match status" value="2"/>
</dbReference>
<keyword evidence="3" id="KW-0732">Signal</keyword>
<comment type="subcellular location">
    <subcellularLocation>
        <location evidence="1">Cell envelope</location>
    </subcellularLocation>
</comment>
<dbReference type="EMBL" id="NHOC01000001">
    <property type="protein sequence ID" value="OUM21662.1"/>
    <property type="molecule type" value="Genomic_DNA"/>
</dbReference>
<dbReference type="PANTHER" id="PTHR46847:SF1">
    <property type="entry name" value="D-ALLOSE-BINDING PERIPLASMIC PROTEIN-RELATED"/>
    <property type="match status" value="1"/>
</dbReference>
<reference evidence="5 6" key="1">
    <citation type="submission" date="2017-05" db="EMBL/GenBank/DDBJ databases">
        <title>Butyricicoccus porcorum sp. nov. a butyrate-producing bacterium from the swine intestinal tract.</title>
        <authorList>
            <person name="Trachsel J."/>
            <person name="Humphrey S."/>
            <person name="Allen H.K."/>
        </authorList>
    </citation>
    <scope>NUCLEOTIDE SEQUENCE [LARGE SCALE GENOMIC DNA]</scope>
    <source>
        <strain evidence="5">BB10</strain>
    </source>
</reference>
<dbReference type="Pfam" id="PF13407">
    <property type="entry name" value="Peripla_BP_4"/>
    <property type="match status" value="1"/>
</dbReference>
<dbReference type="GO" id="GO:0030246">
    <property type="term" value="F:carbohydrate binding"/>
    <property type="evidence" value="ECO:0007669"/>
    <property type="project" value="UniProtKB-ARBA"/>
</dbReference>
<dbReference type="PANTHER" id="PTHR46847">
    <property type="entry name" value="D-ALLOSE-BINDING PERIPLASMIC PROTEIN-RELATED"/>
    <property type="match status" value="1"/>
</dbReference>
<name>A0A252F7G5_9FIRM</name>
<protein>
    <recommendedName>
        <fullName evidence="4">Periplasmic binding protein domain-containing protein</fullName>
    </recommendedName>
</protein>
<evidence type="ECO:0000256" key="1">
    <source>
        <dbReference type="ARBA" id="ARBA00004196"/>
    </source>
</evidence>
<evidence type="ECO:0000256" key="2">
    <source>
        <dbReference type="ARBA" id="ARBA00007639"/>
    </source>
</evidence>
<evidence type="ECO:0000259" key="4">
    <source>
        <dbReference type="Pfam" id="PF13407"/>
    </source>
</evidence>
<dbReference type="OrthoDB" id="9769193at2"/>
<dbReference type="GO" id="GO:0030313">
    <property type="term" value="C:cell envelope"/>
    <property type="evidence" value="ECO:0007669"/>
    <property type="project" value="UniProtKB-SubCell"/>
</dbReference>
<evidence type="ECO:0000313" key="6">
    <source>
        <dbReference type="Proteomes" id="UP000194903"/>
    </source>
</evidence>
<feature type="domain" description="Periplasmic binding protein" evidence="4">
    <location>
        <begin position="74"/>
        <end position="331"/>
    </location>
</feature>
<dbReference type="Proteomes" id="UP000194903">
    <property type="component" value="Unassembled WGS sequence"/>
</dbReference>
<dbReference type="InterPro" id="IPR025997">
    <property type="entry name" value="SBP_2_dom"/>
</dbReference>
<accession>A0A252F7G5</accession>
<evidence type="ECO:0000313" key="5">
    <source>
        <dbReference type="EMBL" id="OUM21662.1"/>
    </source>
</evidence>
<sequence length="366" mass="38859">MFMFGLLNSMETIHKGKKVRKLIMKFKKWMAALLTGTLCMGMMAGCGFTPLNAEEETAEESTAFAGELELILSQKDEYLSYLDQAAKASAEAHGCTLASLDCGGDMDRQLEYVKAAAEGDAGAILVVLADDTRADEVIEAAGGKPVVFVNRIPQDESVLDETHVYVGSDEDKSGTYQGEALVSYFEKQGKDSVNYLLFKGNEGLIHTTKRSEGAIQALEDAGISTNAAEEPVDCGYDRAKAMEQMTLMLANGLEVSGIDCIIANNDAMALGVIEALKQNGVDPSGIAIVGVDGTNAGLQAIRDGEMLATVHQDAVGQASGAVQVAINLAGGADLMEGVSYEQDKDNGSLIWVPFELVTAENVDDFN</sequence>
<gene>
    <name evidence="5" type="ORF">CBW42_00055</name>
</gene>
<dbReference type="InterPro" id="IPR028082">
    <property type="entry name" value="Peripla_BP_I"/>
</dbReference>
<keyword evidence="6" id="KW-1185">Reference proteome</keyword>
<evidence type="ECO:0000256" key="3">
    <source>
        <dbReference type="ARBA" id="ARBA00022729"/>
    </source>
</evidence>
<comment type="similarity">
    <text evidence="2">Belongs to the bacterial solute-binding protein 2 family.</text>
</comment>
<dbReference type="AlphaFoldDB" id="A0A252F7G5"/>